<gene>
    <name evidence="1" type="ORF">CYMTET_23302</name>
</gene>
<organism evidence="1 2">
    <name type="scientific">Cymbomonas tetramitiformis</name>
    <dbReference type="NCBI Taxonomy" id="36881"/>
    <lineage>
        <taxon>Eukaryota</taxon>
        <taxon>Viridiplantae</taxon>
        <taxon>Chlorophyta</taxon>
        <taxon>Pyramimonadophyceae</taxon>
        <taxon>Pyramimonadales</taxon>
        <taxon>Pyramimonadaceae</taxon>
        <taxon>Cymbomonas</taxon>
    </lineage>
</organism>
<accession>A0AAE0FYS9</accession>
<evidence type="ECO:0000313" key="2">
    <source>
        <dbReference type="Proteomes" id="UP001190700"/>
    </source>
</evidence>
<protein>
    <submittedName>
        <fullName evidence="1">Uncharacterized protein</fullName>
    </submittedName>
</protein>
<dbReference type="EMBL" id="LGRX02011976">
    <property type="protein sequence ID" value="KAK3268182.1"/>
    <property type="molecule type" value="Genomic_DNA"/>
</dbReference>
<evidence type="ECO:0000313" key="1">
    <source>
        <dbReference type="EMBL" id="KAK3268182.1"/>
    </source>
</evidence>
<reference evidence="1 2" key="1">
    <citation type="journal article" date="2015" name="Genome Biol. Evol.">
        <title>Comparative Genomics of a Bacterivorous Green Alga Reveals Evolutionary Causalities and Consequences of Phago-Mixotrophic Mode of Nutrition.</title>
        <authorList>
            <person name="Burns J.A."/>
            <person name="Paasch A."/>
            <person name="Narechania A."/>
            <person name="Kim E."/>
        </authorList>
    </citation>
    <scope>NUCLEOTIDE SEQUENCE [LARGE SCALE GENOMIC DNA]</scope>
    <source>
        <strain evidence="1 2">PLY_AMNH</strain>
    </source>
</reference>
<sequence>MPIVATTSAMPFLVNIFNPRGPIGLRKRPVSADVVSPRTCRQLCTKFKNNERRPVKLQLAKRKCVGTFASDDPFAAREEPPAFFFEVPVDGGSLKVRPLCSRTVTYATQILKKSAMLYDANSTTSEFEQYLVECIDFYPSGAFLVACFKPEVHEDSDSNEETE</sequence>
<dbReference type="Proteomes" id="UP001190700">
    <property type="component" value="Unassembled WGS sequence"/>
</dbReference>
<dbReference type="AlphaFoldDB" id="A0AAE0FYS9"/>
<name>A0AAE0FYS9_9CHLO</name>
<proteinExistence type="predicted"/>
<comment type="caution">
    <text evidence="1">The sequence shown here is derived from an EMBL/GenBank/DDBJ whole genome shotgun (WGS) entry which is preliminary data.</text>
</comment>
<keyword evidence="2" id="KW-1185">Reference proteome</keyword>